<dbReference type="EMBL" id="CP002293">
    <property type="protein sequence ID" value="ADP75950.1"/>
    <property type="molecule type" value="Genomic_DNA"/>
</dbReference>
<dbReference type="KEGG" id="gmc:GY4MC1_3282"/>
<organism evidence="1">
    <name type="scientific">Geobacillus sp. (strain Y4.1MC1)</name>
    <dbReference type="NCBI Taxonomy" id="581103"/>
    <lineage>
        <taxon>Bacteria</taxon>
        <taxon>Bacillati</taxon>
        <taxon>Bacillota</taxon>
        <taxon>Bacilli</taxon>
        <taxon>Bacillales</taxon>
        <taxon>Anoxybacillaceae</taxon>
        <taxon>Geobacillus</taxon>
    </lineage>
</organism>
<gene>
    <name evidence="1" type="ORF">GY4MC1_3282</name>
</gene>
<protein>
    <submittedName>
        <fullName evidence="1">Uncharacterized protein</fullName>
    </submittedName>
</protein>
<evidence type="ECO:0000313" key="1">
    <source>
        <dbReference type="EMBL" id="ADP75950.1"/>
    </source>
</evidence>
<dbReference type="AlphaFoldDB" id="A0A7U3YHW6"/>
<sequence>MKINLTVEQAKKFLLCFVEDAKRIVKERKRQQKEAANKGKAG</sequence>
<accession>A0A7U3YHW6</accession>
<proteinExistence type="predicted"/>
<reference evidence="1" key="1">
    <citation type="submission" date="2010-10" db="EMBL/GenBank/DDBJ databases">
        <title>Complete sequence of chromosome of Geobacillus sp. Y4.1MC1.</title>
        <authorList>
            <consortium name="US DOE Joint Genome Institute"/>
            <person name="Lucas S."/>
            <person name="Copeland A."/>
            <person name="Lapidus A."/>
            <person name="Cheng J.-F."/>
            <person name="Bruce D."/>
            <person name="Goodwin L."/>
            <person name="Pitluck S."/>
            <person name="Chertkov O."/>
            <person name="Zhang X."/>
            <person name="Detter J.C."/>
            <person name="Han C."/>
            <person name="Tapia R."/>
            <person name="Land M."/>
            <person name="Hauser L."/>
            <person name="Jeffries C."/>
            <person name="Kyrpides N."/>
            <person name="Ivanova N."/>
            <person name="Ovchinnikova G."/>
            <person name="Brumm P."/>
            <person name="Mead D."/>
            <person name="Woyke T."/>
        </authorList>
    </citation>
    <scope>NUCLEOTIDE SEQUENCE [LARGE SCALE GENOMIC DNA]</scope>
    <source>
        <strain evidence="1">Y4.1MC1</strain>
    </source>
</reference>
<name>A0A7U3YHW6_GEOS0</name>